<dbReference type="AlphaFoldDB" id="A0A4E0RWN8"/>
<protein>
    <submittedName>
        <fullName evidence="2">Uncharacterized protein</fullName>
    </submittedName>
</protein>
<dbReference type="EMBL" id="JXXN02000900">
    <property type="protein sequence ID" value="THD26017.1"/>
    <property type="molecule type" value="Genomic_DNA"/>
</dbReference>
<sequence length="268" mass="30925">MLHLPSADGGNSPEDTKQVRQCIRRILNRIDQVKLQLASFHLFIQVTGLKQDVYTLISLIRSETNQPTSCSGTRSDHRGQSSCSFSTPRTSRICYAPQETINQVLQLHVLPRKPIIYATFRDNSTDLIKANKYYHRMKSSNTSDNNGINPNDTIQLNASPHSVRQSITLVTKSLCVLEHLLKLILIKYPHLKQSLESLKSLDDQKSVSWLIRTHQLRRLTSGIVDAVDRINNRRHVDRVLIHLRRRSTAKSMMYLIDQEKHKKSRWRL</sequence>
<dbReference type="Proteomes" id="UP000230066">
    <property type="component" value="Unassembled WGS sequence"/>
</dbReference>
<evidence type="ECO:0000256" key="1">
    <source>
        <dbReference type="SAM" id="MobiDB-lite"/>
    </source>
</evidence>
<evidence type="ECO:0000313" key="3">
    <source>
        <dbReference type="Proteomes" id="UP000230066"/>
    </source>
</evidence>
<reference evidence="2" key="1">
    <citation type="submission" date="2019-03" db="EMBL/GenBank/DDBJ databases">
        <title>Improved annotation for the trematode Fasciola hepatica.</title>
        <authorList>
            <person name="Choi Y.-J."/>
            <person name="Martin J."/>
            <person name="Mitreva M."/>
        </authorList>
    </citation>
    <scope>NUCLEOTIDE SEQUENCE [LARGE SCALE GENOMIC DNA]</scope>
</reference>
<accession>A0A4E0RWN8</accession>
<name>A0A4E0RWN8_FASHE</name>
<evidence type="ECO:0000313" key="2">
    <source>
        <dbReference type="EMBL" id="THD26017.1"/>
    </source>
</evidence>
<proteinExistence type="predicted"/>
<comment type="caution">
    <text evidence="2">The sequence shown here is derived from an EMBL/GenBank/DDBJ whole genome shotgun (WGS) entry which is preliminary data.</text>
</comment>
<keyword evidence="3" id="KW-1185">Reference proteome</keyword>
<feature type="region of interest" description="Disordered" evidence="1">
    <location>
        <begin position="65"/>
        <end position="84"/>
    </location>
</feature>
<organism evidence="2 3">
    <name type="scientific">Fasciola hepatica</name>
    <name type="common">Liver fluke</name>
    <dbReference type="NCBI Taxonomy" id="6192"/>
    <lineage>
        <taxon>Eukaryota</taxon>
        <taxon>Metazoa</taxon>
        <taxon>Spiralia</taxon>
        <taxon>Lophotrochozoa</taxon>
        <taxon>Platyhelminthes</taxon>
        <taxon>Trematoda</taxon>
        <taxon>Digenea</taxon>
        <taxon>Plagiorchiida</taxon>
        <taxon>Echinostomata</taxon>
        <taxon>Echinostomatoidea</taxon>
        <taxon>Fasciolidae</taxon>
        <taxon>Fasciola</taxon>
    </lineage>
</organism>
<gene>
    <name evidence="2" type="ORF">D915_003195</name>
</gene>